<keyword evidence="3" id="KW-1185">Reference proteome</keyword>
<organism evidence="2 3">
    <name type="scientific">Marinactinospora thermotolerans DSM 45154</name>
    <dbReference type="NCBI Taxonomy" id="1122192"/>
    <lineage>
        <taxon>Bacteria</taxon>
        <taxon>Bacillati</taxon>
        <taxon>Actinomycetota</taxon>
        <taxon>Actinomycetes</taxon>
        <taxon>Streptosporangiales</taxon>
        <taxon>Nocardiopsidaceae</taxon>
        <taxon>Marinactinospora</taxon>
    </lineage>
</organism>
<dbReference type="EMBL" id="FUWS01000001">
    <property type="protein sequence ID" value="SJZ41544.1"/>
    <property type="molecule type" value="Genomic_DNA"/>
</dbReference>
<reference evidence="2 3" key="1">
    <citation type="submission" date="2017-02" db="EMBL/GenBank/DDBJ databases">
        <authorList>
            <person name="Peterson S.W."/>
        </authorList>
    </citation>
    <scope>NUCLEOTIDE SEQUENCE [LARGE SCALE GENOMIC DNA]</scope>
    <source>
        <strain evidence="2 3">DSM 45154</strain>
    </source>
</reference>
<dbReference type="Proteomes" id="UP000190637">
    <property type="component" value="Unassembled WGS sequence"/>
</dbReference>
<protein>
    <submittedName>
        <fullName evidence="2">Uncharacterized protein</fullName>
    </submittedName>
</protein>
<evidence type="ECO:0000313" key="2">
    <source>
        <dbReference type="EMBL" id="SJZ41544.1"/>
    </source>
</evidence>
<evidence type="ECO:0000256" key="1">
    <source>
        <dbReference type="SAM" id="MobiDB-lite"/>
    </source>
</evidence>
<sequence length="69" mass="7168">MAVIDAVAAPSPPDLIVAEATATLPDRASMADPRGATRRTRAPMSGRPGRDLDAAFRCFHGGRILAALP</sequence>
<dbReference type="RefSeq" id="WP_078759779.1">
    <property type="nucleotide sequence ID" value="NZ_FUWS01000001.1"/>
</dbReference>
<accession>A0A1T4KGK5</accession>
<dbReference type="AlphaFoldDB" id="A0A1T4KGK5"/>
<dbReference type="OrthoDB" id="4316308at2"/>
<gene>
    <name evidence="2" type="ORF">SAMN02745673_00368</name>
</gene>
<evidence type="ECO:0000313" key="3">
    <source>
        <dbReference type="Proteomes" id="UP000190637"/>
    </source>
</evidence>
<name>A0A1T4KGK5_9ACTN</name>
<feature type="region of interest" description="Disordered" evidence="1">
    <location>
        <begin position="26"/>
        <end position="50"/>
    </location>
</feature>
<proteinExistence type="predicted"/>